<dbReference type="Proteomes" id="UP000249782">
    <property type="component" value="Unassembled WGS sequence"/>
</dbReference>
<dbReference type="PANTHER" id="PTHR15441:SF2">
    <property type="entry name" value="RIBONUCLEASE P_MRP PROTEIN SUBUNIT POP5"/>
    <property type="match status" value="1"/>
</dbReference>
<comment type="function">
    <text evidence="6">Part of ribonuclease P, a protein complex that generates mature tRNA molecules by cleaving their 5'-ends.</text>
</comment>
<comment type="subcellular location">
    <subcellularLocation>
        <location evidence="6">Cytoplasm</location>
    </subcellularLocation>
</comment>
<dbReference type="InterPro" id="IPR038085">
    <property type="entry name" value="Rnp2-like_sf"/>
</dbReference>
<name>A0A328PKR9_9EURY</name>
<evidence type="ECO:0000256" key="4">
    <source>
        <dbReference type="ARBA" id="ARBA00022759"/>
    </source>
</evidence>
<comment type="similarity">
    <text evidence="6">Belongs to the eukaryotic/archaeal RNase P protein component 2 family.</text>
</comment>
<dbReference type="HAMAP" id="MF_00755">
    <property type="entry name" value="RNase_P_2"/>
    <property type="match status" value="1"/>
</dbReference>
<dbReference type="Gene3D" id="3.30.70.3250">
    <property type="entry name" value="Ribonuclease P, Pop5 subunit"/>
    <property type="match status" value="1"/>
</dbReference>
<comment type="subunit">
    <text evidence="6">Consists of a catalytic RNA component and at least 4-5 protein subunits.</text>
</comment>
<dbReference type="PANTHER" id="PTHR15441">
    <property type="entry name" value="RIBONUCLEASE P PROTEIN SUBUNIT P14"/>
    <property type="match status" value="1"/>
</dbReference>
<dbReference type="EC" id="3.1.26.5" evidence="6"/>
<dbReference type="RefSeq" id="WP_112093264.1">
    <property type="nucleotide sequence ID" value="NZ_QLOE01000001.1"/>
</dbReference>
<dbReference type="SUPFAM" id="SSF160350">
    <property type="entry name" value="Rnp2-like"/>
    <property type="match status" value="1"/>
</dbReference>
<sequence>MRLKILPPSLREPQRYLAVEIISEKPLEKNDIVSIIWNACLRLHGECETSKFKPWLIRAWEPIKDGENYKQKCIIRCKRGEEEKVRAALSSTSQHDNRRVALHTIGISGTIRSATQKFIKLK</sequence>
<dbReference type="GO" id="GO:0030677">
    <property type="term" value="C:ribonuclease P complex"/>
    <property type="evidence" value="ECO:0007669"/>
    <property type="project" value="UniProtKB-UniRule"/>
</dbReference>
<dbReference type="AlphaFoldDB" id="A0A328PKR9"/>
<evidence type="ECO:0000313" key="8">
    <source>
        <dbReference type="Proteomes" id="UP000249782"/>
    </source>
</evidence>
<reference evidence="7 8" key="1">
    <citation type="submission" date="2018-06" db="EMBL/GenBank/DDBJ databases">
        <title>Draft genome sequence of hyperthermophilic methanogen Methanothermobacter tenebrarum sp. MCM-B 1447.</title>
        <authorList>
            <person name="Pore S.D."/>
            <person name="Dagar S."/>
            <person name="Dhakephalkar P.K."/>
        </authorList>
    </citation>
    <scope>NUCLEOTIDE SEQUENCE [LARGE SCALE GENOMIC DNA]</scope>
    <source>
        <strain evidence="7 8">MCM B 1447</strain>
    </source>
</reference>
<keyword evidence="4 6" id="KW-0255">Endonuclease</keyword>
<evidence type="ECO:0000256" key="3">
    <source>
        <dbReference type="ARBA" id="ARBA00022722"/>
    </source>
</evidence>
<evidence type="ECO:0000313" key="7">
    <source>
        <dbReference type="EMBL" id="RAO79954.1"/>
    </source>
</evidence>
<evidence type="ECO:0000256" key="2">
    <source>
        <dbReference type="ARBA" id="ARBA00022694"/>
    </source>
</evidence>
<keyword evidence="3 6" id="KW-0540">Nuclease</keyword>
<dbReference type="EMBL" id="QLOE01000001">
    <property type="protein sequence ID" value="RAO79954.1"/>
    <property type="molecule type" value="Genomic_DNA"/>
</dbReference>
<dbReference type="Pfam" id="PF01900">
    <property type="entry name" value="RNase_P_Rpp14"/>
    <property type="match status" value="1"/>
</dbReference>
<keyword evidence="2 6" id="KW-0819">tRNA processing</keyword>
<dbReference type="InterPro" id="IPR002759">
    <property type="entry name" value="Pop5/Rpp14/Rnp2-like"/>
</dbReference>
<accession>A0A328PKR9</accession>
<dbReference type="GO" id="GO:0005737">
    <property type="term" value="C:cytoplasm"/>
    <property type="evidence" value="ECO:0007669"/>
    <property type="project" value="UniProtKB-SubCell"/>
</dbReference>
<dbReference type="GO" id="GO:0004526">
    <property type="term" value="F:ribonuclease P activity"/>
    <property type="evidence" value="ECO:0007669"/>
    <property type="project" value="UniProtKB-UniRule"/>
</dbReference>
<evidence type="ECO:0000256" key="1">
    <source>
        <dbReference type="ARBA" id="ARBA00022490"/>
    </source>
</evidence>
<proteinExistence type="inferred from homology"/>
<gene>
    <name evidence="6" type="primary">rnp2</name>
    <name evidence="7" type="ORF">DPC56_01395</name>
</gene>
<evidence type="ECO:0000256" key="5">
    <source>
        <dbReference type="ARBA" id="ARBA00022801"/>
    </source>
</evidence>
<dbReference type="InterPro" id="IPR016434">
    <property type="entry name" value="Rnp2_archaea"/>
</dbReference>
<evidence type="ECO:0000256" key="6">
    <source>
        <dbReference type="HAMAP-Rule" id="MF_00755"/>
    </source>
</evidence>
<keyword evidence="5 6" id="KW-0378">Hydrolase</keyword>
<dbReference type="GO" id="GO:0001682">
    <property type="term" value="P:tRNA 5'-leader removal"/>
    <property type="evidence" value="ECO:0007669"/>
    <property type="project" value="UniProtKB-UniRule"/>
</dbReference>
<keyword evidence="8" id="KW-1185">Reference proteome</keyword>
<protein>
    <recommendedName>
        <fullName evidence="6">Ribonuclease P protein component 2</fullName>
        <shortName evidence="6">RNase P component 2</shortName>
        <ecNumber evidence="6">3.1.26.5</ecNumber>
    </recommendedName>
    <alternativeName>
        <fullName evidence="6">Pop5</fullName>
    </alternativeName>
</protein>
<keyword evidence="1 6" id="KW-0963">Cytoplasm</keyword>
<organism evidence="7 8">
    <name type="scientific">Methanothermobacter tenebrarum</name>
    <dbReference type="NCBI Taxonomy" id="680118"/>
    <lineage>
        <taxon>Archaea</taxon>
        <taxon>Methanobacteriati</taxon>
        <taxon>Methanobacteriota</taxon>
        <taxon>Methanomada group</taxon>
        <taxon>Methanobacteria</taxon>
        <taxon>Methanobacteriales</taxon>
        <taxon>Methanobacteriaceae</taxon>
        <taxon>Methanothermobacter</taxon>
    </lineage>
</organism>
<dbReference type="OrthoDB" id="19261at2157"/>
<comment type="catalytic activity">
    <reaction evidence="6">
        <text>Endonucleolytic cleavage of RNA, removing 5'-extranucleotides from tRNA precursor.</text>
        <dbReference type="EC" id="3.1.26.5"/>
    </reaction>
</comment>
<dbReference type="PIRSF" id="PIRSF004952">
    <property type="entry name" value="RNase_P_2"/>
    <property type="match status" value="1"/>
</dbReference>
<comment type="caution">
    <text evidence="7">The sequence shown here is derived from an EMBL/GenBank/DDBJ whole genome shotgun (WGS) entry which is preliminary data.</text>
</comment>